<proteinExistence type="predicted"/>
<dbReference type="HOGENOM" id="CLU_015255_1_0_1"/>
<feature type="region of interest" description="Disordered" evidence="2">
    <location>
        <begin position="522"/>
        <end position="621"/>
    </location>
</feature>
<feature type="compositionally biased region" description="Low complexity" evidence="2">
    <location>
        <begin position="72"/>
        <end position="92"/>
    </location>
</feature>
<feature type="compositionally biased region" description="Low complexity" evidence="2">
    <location>
        <begin position="131"/>
        <end position="152"/>
    </location>
</feature>
<feature type="compositionally biased region" description="Pro residues" evidence="2">
    <location>
        <begin position="556"/>
        <end position="565"/>
    </location>
</feature>
<dbReference type="PANTHER" id="PTHR13309">
    <property type="entry name" value="NUCLEAR FRAGILE X MENTAL RETARDATION PROTEIN INTERACTING PROTEIN 1"/>
    <property type="match status" value="1"/>
</dbReference>
<dbReference type="Proteomes" id="UP000028524">
    <property type="component" value="Unassembled WGS sequence"/>
</dbReference>
<feature type="compositionally biased region" description="Low complexity" evidence="2">
    <location>
        <begin position="543"/>
        <end position="555"/>
    </location>
</feature>
<feature type="compositionally biased region" description="Polar residues" evidence="2">
    <location>
        <begin position="273"/>
        <end position="283"/>
    </location>
</feature>
<keyword evidence="5" id="KW-1185">Reference proteome</keyword>
<sequence length="621" mass="67131">MSGYGYAPPPPPPPPSASLGRQSYGQAGSYQHGQGRGASNSRGRGGHYPGGAGRGDYRSSGPSHYEYPPQAYPAHGAPSYPPAGAYPQQPQHWSPEGGHAHPPPQPHAPAPISSANYHPNYAPQPYPPSQYPQHASYGPSYAPPAQYSHSYAAPPPPPPSQWNGQGPSPQPAYGPGRHRGGHSDRGSSRPHSTGPPVRHGYEHDPALRGGYGQPYSHEHQPQYPYGAPPPPSGPPRHASNYHGQTPRRGRGGGHGDGRSRGRGGHHNHDRQKYPQSKPNQNDRGNGVKAEPPSAGRKKKRKMNTLGLTPGQESESEEDEEEEKMLGSMLDADAYEVLNDAAAAASFIADRKKNFPTKARTEARKAELAKTNEVKREDRREDKASALEKQAIKLRKQLRKVESSIKRKREQGDEGDDMRQSDSGDSSEDEKPQVMSSRKQDNGKKADITKHCKYFSTGGTCGKKGKCRFVHDNEVREAALRDREANDGRLTIQQRLILNDKEQEDLTVLQSIQYLREKGLMPQSAPAVVGKEEKEKATSPQPVSAAEPATTTSLLPAAPPSLPPPPIKREAGSSRRNPPPSATPSAHGASAPGSKHYQGWLLKPYGSASGEQPSSETPDNQS</sequence>
<dbReference type="OrthoDB" id="273070at2759"/>
<dbReference type="GO" id="GO:0008270">
    <property type="term" value="F:zinc ion binding"/>
    <property type="evidence" value="ECO:0007669"/>
    <property type="project" value="UniProtKB-KW"/>
</dbReference>
<dbReference type="GO" id="GO:0000492">
    <property type="term" value="P:box C/D snoRNP assembly"/>
    <property type="evidence" value="ECO:0007669"/>
    <property type="project" value="TreeGrafter"/>
</dbReference>
<protein>
    <recommendedName>
        <fullName evidence="3">C3H1-type domain-containing protein</fullName>
    </recommendedName>
</protein>
<evidence type="ECO:0000313" key="4">
    <source>
        <dbReference type="EMBL" id="KFA62822.1"/>
    </source>
</evidence>
<keyword evidence="1" id="KW-0862">Zinc</keyword>
<feature type="compositionally biased region" description="Acidic residues" evidence="2">
    <location>
        <begin position="313"/>
        <end position="322"/>
    </location>
</feature>
<feature type="domain" description="C3H1-type" evidence="3">
    <location>
        <begin position="445"/>
        <end position="473"/>
    </location>
</feature>
<organism evidence="4 5">
    <name type="scientific">Stachybotrys chlorohalonatus (strain IBT 40285)</name>
    <dbReference type="NCBI Taxonomy" id="1283841"/>
    <lineage>
        <taxon>Eukaryota</taxon>
        <taxon>Fungi</taxon>
        <taxon>Dikarya</taxon>
        <taxon>Ascomycota</taxon>
        <taxon>Pezizomycotina</taxon>
        <taxon>Sordariomycetes</taxon>
        <taxon>Hypocreomycetidae</taxon>
        <taxon>Hypocreales</taxon>
        <taxon>Stachybotryaceae</taxon>
        <taxon>Stachybotrys</taxon>
    </lineage>
</organism>
<feature type="compositionally biased region" description="Basic residues" evidence="2">
    <location>
        <begin position="260"/>
        <end position="269"/>
    </location>
</feature>
<dbReference type="GO" id="GO:0005634">
    <property type="term" value="C:nucleus"/>
    <property type="evidence" value="ECO:0007669"/>
    <property type="project" value="TreeGrafter"/>
</dbReference>
<dbReference type="InterPro" id="IPR000571">
    <property type="entry name" value="Znf_CCCH"/>
</dbReference>
<reference evidence="4 5" key="1">
    <citation type="journal article" date="2014" name="BMC Genomics">
        <title>Comparative genome sequencing reveals chemotype-specific gene clusters in the toxigenic black mold Stachybotrys.</title>
        <authorList>
            <person name="Semeiks J."/>
            <person name="Borek D."/>
            <person name="Otwinowski Z."/>
            <person name="Grishin N.V."/>
        </authorList>
    </citation>
    <scope>NUCLEOTIDE SEQUENCE [LARGE SCALE GENOMIC DNA]</scope>
    <source>
        <strain evidence="4 5">IBT 40285</strain>
    </source>
</reference>
<feature type="compositionally biased region" description="Basic and acidic residues" evidence="2">
    <location>
        <begin position="437"/>
        <end position="449"/>
    </location>
</feature>
<feature type="compositionally biased region" description="Basic and acidic residues" evidence="2">
    <location>
        <begin position="348"/>
        <end position="385"/>
    </location>
</feature>
<evidence type="ECO:0000256" key="1">
    <source>
        <dbReference type="PROSITE-ProRule" id="PRU00723"/>
    </source>
</evidence>
<feature type="compositionally biased region" description="Polar residues" evidence="2">
    <location>
        <begin position="19"/>
        <end position="32"/>
    </location>
</feature>
<dbReference type="InParanoid" id="A0A084QFT7"/>
<evidence type="ECO:0000313" key="5">
    <source>
        <dbReference type="Proteomes" id="UP000028524"/>
    </source>
</evidence>
<dbReference type="EMBL" id="KL660776">
    <property type="protein sequence ID" value="KFA62822.1"/>
    <property type="molecule type" value="Genomic_DNA"/>
</dbReference>
<accession>A0A084QFT7</accession>
<keyword evidence="1" id="KW-0863">Zinc-finger</keyword>
<gene>
    <name evidence="4" type="ORF">S40285_03826</name>
</gene>
<feature type="region of interest" description="Disordered" evidence="2">
    <location>
        <begin position="346"/>
        <end position="449"/>
    </location>
</feature>
<dbReference type="STRING" id="1283841.A0A084QFT7"/>
<dbReference type="AlphaFoldDB" id="A0A084QFT7"/>
<feature type="region of interest" description="Disordered" evidence="2">
    <location>
        <begin position="1"/>
        <end position="327"/>
    </location>
</feature>
<dbReference type="OMA" id="VMEAIVW"/>
<feature type="zinc finger region" description="C3H1-type" evidence="1">
    <location>
        <begin position="445"/>
        <end position="473"/>
    </location>
</feature>
<dbReference type="PROSITE" id="PS50103">
    <property type="entry name" value="ZF_C3H1"/>
    <property type="match status" value="1"/>
</dbReference>
<dbReference type="PANTHER" id="PTHR13309:SF0">
    <property type="entry name" value="FMR1-INTERACTING PROTEIN NUFIP1"/>
    <property type="match status" value="1"/>
</dbReference>
<feature type="compositionally biased region" description="Polar residues" evidence="2">
    <location>
        <begin position="608"/>
        <end position="621"/>
    </location>
</feature>
<evidence type="ECO:0000256" key="2">
    <source>
        <dbReference type="SAM" id="MobiDB-lite"/>
    </source>
</evidence>
<dbReference type="GO" id="GO:0003723">
    <property type="term" value="F:RNA binding"/>
    <property type="evidence" value="ECO:0007669"/>
    <property type="project" value="InterPro"/>
</dbReference>
<keyword evidence="1" id="KW-0479">Metal-binding</keyword>
<evidence type="ECO:0000259" key="3">
    <source>
        <dbReference type="PROSITE" id="PS50103"/>
    </source>
</evidence>
<dbReference type="InterPro" id="IPR039136">
    <property type="entry name" value="NUFIP1-like"/>
</dbReference>
<feature type="compositionally biased region" description="Pro residues" evidence="2">
    <location>
        <begin position="7"/>
        <end position="16"/>
    </location>
</feature>
<name>A0A084QFT7_STAC4</name>